<dbReference type="GO" id="GO:0003724">
    <property type="term" value="F:RNA helicase activity"/>
    <property type="evidence" value="ECO:0007669"/>
    <property type="project" value="UniProtKB-EC"/>
</dbReference>
<keyword evidence="8 12" id="KW-0347">Helicase</keyword>
<feature type="compositionally biased region" description="Basic and acidic residues" evidence="13">
    <location>
        <begin position="7"/>
        <end position="16"/>
    </location>
</feature>
<dbReference type="SMART" id="SM00490">
    <property type="entry name" value="HELICc"/>
    <property type="match status" value="1"/>
</dbReference>
<keyword evidence="7 12" id="KW-0378">Hydrolase</keyword>
<dbReference type="InterPro" id="IPR044742">
    <property type="entry name" value="DEAD/DEAH_RhlB"/>
</dbReference>
<dbReference type="CDD" id="cd18787">
    <property type="entry name" value="SF2_C_DEAD"/>
    <property type="match status" value="1"/>
</dbReference>
<keyword evidence="6 12" id="KW-0547">Nucleotide-binding</keyword>
<evidence type="ECO:0000313" key="17">
    <source>
        <dbReference type="Proteomes" id="UP000054845"/>
    </source>
</evidence>
<dbReference type="InterPro" id="IPR014001">
    <property type="entry name" value="Helicase_ATP-bd"/>
</dbReference>
<comment type="subcellular location">
    <subcellularLocation>
        <location evidence="1">Nucleus</location>
        <location evidence="1">Nucleolus</location>
    </subcellularLocation>
</comment>
<keyword evidence="10" id="KW-0539">Nucleus</keyword>
<dbReference type="PANTHER" id="PTHR47958">
    <property type="entry name" value="ATP-DEPENDENT RNA HELICASE DBP3"/>
    <property type="match status" value="1"/>
</dbReference>
<proteinExistence type="inferred from homology"/>
<evidence type="ECO:0000256" key="13">
    <source>
        <dbReference type="SAM" id="MobiDB-lite"/>
    </source>
</evidence>
<evidence type="ECO:0000256" key="6">
    <source>
        <dbReference type="ARBA" id="ARBA00022741"/>
    </source>
</evidence>
<dbReference type="FunFam" id="3.40.50.300:FF:000008">
    <property type="entry name" value="ATP-dependent RNA helicase RhlB"/>
    <property type="match status" value="1"/>
</dbReference>
<dbReference type="Pfam" id="PF00270">
    <property type="entry name" value="DEAD"/>
    <property type="match status" value="1"/>
</dbReference>
<dbReference type="EC" id="3.6.4.13" evidence="3"/>
<comment type="similarity">
    <text evidence="2">Belongs to the DEAD box helicase family. DDX5/DBP2 subfamily.</text>
</comment>
<evidence type="ECO:0000256" key="8">
    <source>
        <dbReference type="ARBA" id="ARBA00022806"/>
    </source>
</evidence>
<evidence type="ECO:0000256" key="1">
    <source>
        <dbReference type="ARBA" id="ARBA00004604"/>
    </source>
</evidence>
<dbReference type="Gene3D" id="3.40.50.300">
    <property type="entry name" value="P-loop containing nucleotide triphosphate hydrolases"/>
    <property type="match status" value="2"/>
</dbReference>
<reference evidence="16 17" key="1">
    <citation type="submission" date="2014-09" db="EMBL/GenBank/DDBJ databases">
        <authorList>
            <person name="Magalhaes I.L.F."/>
            <person name="Oliveira U."/>
            <person name="Santos F.R."/>
            <person name="Vidigal T.H.D.A."/>
            <person name="Brescovit A.D."/>
            <person name="Santos A.J."/>
        </authorList>
    </citation>
    <scope>NUCLEOTIDE SEQUENCE [LARGE SCALE GENOMIC DNA]</scope>
</reference>
<dbReference type="OrthoDB" id="196131at2759"/>
<feature type="compositionally biased region" description="Low complexity" evidence="13">
    <location>
        <begin position="89"/>
        <end position="99"/>
    </location>
</feature>
<keyword evidence="9 12" id="KW-0067">ATP-binding</keyword>
<dbReference type="InterPro" id="IPR011545">
    <property type="entry name" value="DEAD/DEAH_box_helicase_dom"/>
</dbReference>
<evidence type="ECO:0000256" key="5">
    <source>
        <dbReference type="ARBA" id="ARBA00022552"/>
    </source>
</evidence>
<dbReference type="Proteomes" id="UP000054845">
    <property type="component" value="Unassembled WGS sequence"/>
</dbReference>
<evidence type="ECO:0000256" key="7">
    <source>
        <dbReference type="ARBA" id="ARBA00022801"/>
    </source>
</evidence>
<dbReference type="AlphaFoldDB" id="A0A0P1BE96"/>
<evidence type="ECO:0000256" key="3">
    <source>
        <dbReference type="ARBA" id="ARBA00012552"/>
    </source>
</evidence>
<dbReference type="InterPro" id="IPR000629">
    <property type="entry name" value="RNA-helicase_DEAD-box_CS"/>
</dbReference>
<accession>A0A0P1BE96</accession>
<evidence type="ECO:0000259" key="14">
    <source>
        <dbReference type="PROSITE" id="PS51192"/>
    </source>
</evidence>
<evidence type="ECO:0000256" key="9">
    <source>
        <dbReference type="ARBA" id="ARBA00022840"/>
    </source>
</evidence>
<dbReference type="GO" id="GO:0005524">
    <property type="term" value="F:ATP binding"/>
    <property type="evidence" value="ECO:0007669"/>
    <property type="project" value="UniProtKB-KW"/>
</dbReference>
<dbReference type="PROSITE" id="PS51194">
    <property type="entry name" value="HELICASE_CTER"/>
    <property type="match status" value="1"/>
</dbReference>
<keyword evidence="5" id="KW-0698">rRNA processing</keyword>
<organism evidence="16 17">
    <name type="scientific">Ceraceosorus bombacis</name>
    <dbReference type="NCBI Taxonomy" id="401625"/>
    <lineage>
        <taxon>Eukaryota</taxon>
        <taxon>Fungi</taxon>
        <taxon>Dikarya</taxon>
        <taxon>Basidiomycota</taxon>
        <taxon>Ustilaginomycotina</taxon>
        <taxon>Exobasidiomycetes</taxon>
        <taxon>Ceraceosorales</taxon>
        <taxon>Ceraceosoraceae</taxon>
        <taxon>Ceraceosorus</taxon>
    </lineage>
</organism>
<evidence type="ECO:0000313" key="16">
    <source>
        <dbReference type="EMBL" id="CEH14195.1"/>
    </source>
</evidence>
<dbReference type="STRING" id="401625.A0A0P1BE96"/>
<comment type="function">
    <text evidence="11">ATP-dependent RNA helicase required for 60S ribosomal subunit synthesis. Involved in efficient pre-rRNA processing, predominantly at site A3, which is necessary for the normal formation of 25S and 5.8S rRNAs.</text>
</comment>
<dbReference type="PROSITE" id="PS51192">
    <property type="entry name" value="HELICASE_ATP_BIND_1"/>
    <property type="match status" value="1"/>
</dbReference>
<dbReference type="InterPro" id="IPR027417">
    <property type="entry name" value="P-loop_NTPase"/>
</dbReference>
<evidence type="ECO:0000256" key="12">
    <source>
        <dbReference type="RuleBase" id="RU000492"/>
    </source>
</evidence>
<name>A0A0P1BE96_9BASI</name>
<evidence type="ECO:0000256" key="2">
    <source>
        <dbReference type="ARBA" id="ARBA00009334"/>
    </source>
</evidence>
<dbReference type="EMBL" id="CCYA01000240">
    <property type="protein sequence ID" value="CEH14195.1"/>
    <property type="molecule type" value="Genomic_DNA"/>
</dbReference>
<dbReference type="GO" id="GO:0016787">
    <property type="term" value="F:hydrolase activity"/>
    <property type="evidence" value="ECO:0007669"/>
    <property type="project" value="UniProtKB-KW"/>
</dbReference>
<evidence type="ECO:0000256" key="10">
    <source>
        <dbReference type="ARBA" id="ARBA00023242"/>
    </source>
</evidence>
<dbReference type="PROSITE" id="PS00039">
    <property type="entry name" value="DEAD_ATP_HELICASE"/>
    <property type="match status" value="1"/>
</dbReference>
<evidence type="ECO:0000256" key="4">
    <source>
        <dbReference type="ARBA" id="ARBA00022517"/>
    </source>
</evidence>
<feature type="region of interest" description="Disordered" evidence="13">
    <location>
        <begin position="1"/>
        <end position="163"/>
    </location>
</feature>
<evidence type="ECO:0000256" key="11">
    <source>
        <dbReference type="ARBA" id="ARBA00037449"/>
    </source>
</evidence>
<protein>
    <recommendedName>
        <fullName evidence="3">RNA helicase</fullName>
        <ecNumber evidence="3">3.6.4.13</ecNumber>
    </recommendedName>
</protein>
<dbReference type="SUPFAM" id="SSF52540">
    <property type="entry name" value="P-loop containing nucleoside triphosphate hydrolases"/>
    <property type="match status" value="1"/>
</dbReference>
<sequence>MTTSSAKAERKAEKALKSAHKREKRASQQGSEAESSAAAAAQPAASIGSPTPASANGVASDLDEAVAAAEKKRLKKEKKAAKRARAAEAEQTSAAMSEANTNGKRTAGIADEAESAEDAKTAKRRRKEAKQAAKAAAASVDSVASALDQKSGASTTAASTGSATHDDAISAAFAAKKPQGSSTAASSGSKADSAAARAYMEANNITLEQVGDSHEGLPPLPMLSFDELTGKVDARLKTELDRNGFAKPTPIQACCWSVLLAGKDVVGIAETGSGKTFAFGLPALHKLVVKGIAPAESASKKDKKAKKGSAVANVSVLVVAPTRELAIQTHEHMAKLARAVGLGSVCLYGGVNKQEQIKLLSGSPPIRVVVGTPGRVLDLAREGNLDLSAVDNVVLDEADRMLDVGFEPDIRAIMSMCRSREEGRSTSMFSATWPPAVRGLAESFMNDPVRVTVGSDELSANHRVEQSVEVLADGRAKERRLDAFLKKIGAGPRGKAPNDKVLIFALYKKEAQRVEDTLRRNGYSVAGIHGDLNQHQRMASLEAFKKGETPLLVATDVAARGIDVPSVEYVVNYTFPLTIEDYVHRIGRTGRGGKTGKSITFFTQEDKSHAGELIRILKDSNQPVPEEMKQFPTTIKRKEHSAYGSHYSELVPGKAKKIVFD</sequence>
<feature type="domain" description="Helicase ATP-binding" evidence="14">
    <location>
        <begin position="256"/>
        <end position="451"/>
    </location>
</feature>
<feature type="compositionally biased region" description="Low complexity" evidence="13">
    <location>
        <begin position="27"/>
        <end position="50"/>
    </location>
</feature>
<dbReference type="CDD" id="cd00268">
    <property type="entry name" value="DEADc"/>
    <property type="match status" value="1"/>
</dbReference>
<dbReference type="SMART" id="SM00487">
    <property type="entry name" value="DEXDc"/>
    <property type="match status" value="1"/>
</dbReference>
<dbReference type="InterPro" id="IPR001650">
    <property type="entry name" value="Helicase_C-like"/>
</dbReference>
<dbReference type="GO" id="GO:0003676">
    <property type="term" value="F:nucleic acid binding"/>
    <property type="evidence" value="ECO:0007669"/>
    <property type="project" value="InterPro"/>
</dbReference>
<keyword evidence="17" id="KW-1185">Reference proteome</keyword>
<feature type="compositionally biased region" description="Low complexity" evidence="13">
    <location>
        <begin position="132"/>
        <end position="163"/>
    </location>
</feature>
<feature type="compositionally biased region" description="Basic residues" evidence="13">
    <location>
        <begin position="72"/>
        <end position="84"/>
    </location>
</feature>
<feature type="domain" description="Helicase C-terminal" evidence="15">
    <location>
        <begin position="480"/>
        <end position="632"/>
    </location>
</feature>
<keyword evidence="4" id="KW-0690">Ribosome biogenesis</keyword>
<dbReference type="Pfam" id="PF00271">
    <property type="entry name" value="Helicase_C"/>
    <property type="match status" value="1"/>
</dbReference>
<evidence type="ECO:0000259" key="15">
    <source>
        <dbReference type="PROSITE" id="PS51194"/>
    </source>
</evidence>